<dbReference type="InterPro" id="IPR003797">
    <property type="entry name" value="DegV"/>
</dbReference>
<accession>A0A2P5P563</accession>
<dbReference type="InterPro" id="IPR050270">
    <property type="entry name" value="DegV_domain_contain"/>
</dbReference>
<protein>
    <submittedName>
        <fullName evidence="2">DegV family protein</fullName>
    </submittedName>
</protein>
<keyword evidence="1" id="KW-0446">Lipid-binding</keyword>
<dbReference type="GO" id="GO:0008289">
    <property type="term" value="F:lipid binding"/>
    <property type="evidence" value="ECO:0007669"/>
    <property type="project" value="UniProtKB-KW"/>
</dbReference>
<dbReference type="Proteomes" id="UP000235653">
    <property type="component" value="Unassembled WGS sequence"/>
</dbReference>
<reference evidence="2 3" key="1">
    <citation type="journal article" date="2017" name="ISME J.">
        <title>Grape pomace compost harbors organohalide-respiring Dehalogenimonas species with novel reductive dehalogenase genes.</title>
        <authorList>
            <person name="Yang Y."/>
            <person name="Higgins S.A."/>
            <person name="Yan J."/>
            <person name="Simsir B."/>
            <person name="Chourey K."/>
            <person name="Iyer R."/>
            <person name="Hettich R.L."/>
            <person name="Baldwin B."/>
            <person name="Ogles D.M."/>
            <person name="Loffler F.E."/>
        </authorList>
    </citation>
    <scope>NUCLEOTIDE SEQUENCE [LARGE SCALE GENOMIC DNA]</scope>
    <source>
        <strain evidence="2 3">GP</strain>
    </source>
</reference>
<evidence type="ECO:0000256" key="1">
    <source>
        <dbReference type="ARBA" id="ARBA00023121"/>
    </source>
</evidence>
<dbReference type="AlphaFoldDB" id="A0A2P5P563"/>
<proteinExistence type="predicted"/>
<dbReference type="EMBL" id="JQAN02000012">
    <property type="protein sequence ID" value="PPD57439.1"/>
    <property type="molecule type" value="Genomic_DNA"/>
</dbReference>
<dbReference type="RefSeq" id="WP_102331631.1">
    <property type="nucleotide sequence ID" value="NZ_CP058566.2"/>
</dbReference>
<keyword evidence="3" id="KW-1185">Reference proteome</keyword>
<name>A0A2P5P563_9CHLR</name>
<dbReference type="InterPro" id="IPR043168">
    <property type="entry name" value="DegV_C"/>
</dbReference>
<dbReference type="Pfam" id="PF02645">
    <property type="entry name" value="DegV"/>
    <property type="match status" value="1"/>
</dbReference>
<dbReference type="Gene3D" id="3.40.50.10170">
    <property type="match status" value="1"/>
</dbReference>
<dbReference type="PANTHER" id="PTHR33434:SF2">
    <property type="entry name" value="FATTY ACID-BINDING PROTEIN TM_1468"/>
    <property type="match status" value="1"/>
</dbReference>
<comment type="caution">
    <text evidence="2">The sequence shown here is derived from an EMBL/GenBank/DDBJ whole genome shotgun (WGS) entry which is preliminary data.</text>
</comment>
<dbReference type="Gene3D" id="3.30.1180.10">
    <property type="match status" value="1"/>
</dbReference>
<dbReference type="NCBIfam" id="TIGR00762">
    <property type="entry name" value="DegV"/>
    <property type="match status" value="1"/>
</dbReference>
<dbReference type="SUPFAM" id="SSF82549">
    <property type="entry name" value="DAK1/DegV-like"/>
    <property type="match status" value="1"/>
</dbReference>
<organism evidence="2 3">
    <name type="scientific">Dehalogenimonas etheniformans</name>
    <dbReference type="NCBI Taxonomy" id="1536648"/>
    <lineage>
        <taxon>Bacteria</taxon>
        <taxon>Bacillati</taxon>
        <taxon>Chloroflexota</taxon>
        <taxon>Dehalococcoidia</taxon>
        <taxon>Dehalococcoidales</taxon>
        <taxon>Dehalococcoidaceae</taxon>
        <taxon>Dehalogenimonas</taxon>
    </lineage>
</organism>
<evidence type="ECO:0000313" key="2">
    <source>
        <dbReference type="EMBL" id="PPD57439.1"/>
    </source>
</evidence>
<dbReference type="OrthoDB" id="9760324at2"/>
<gene>
    <name evidence="2" type="ORF">JP09_008895</name>
</gene>
<dbReference type="PANTHER" id="PTHR33434">
    <property type="entry name" value="DEGV DOMAIN-CONTAINING PROTEIN DR_1986-RELATED"/>
    <property type="match status" value="1"/>
</dbReference>
<dbReference type="PROSITE" id="PS51482">
    <property type="entry name" value="DEGV"/>
    <property type="match status" value="1"/>
</dbReference>
<sequence length="282" mass="30212">MVIKIVTDSTADIPLELATQLGITSVPLYVQFGGHSYKDRIDITEDEFYARLQSDSVHPTTAQPSPQDFARVYDSLAKDTDGILSIHISEKMSGTISSAHQGAKMMKNPVPVEIVDSKYTSMAQGLVVVATARLAKTGNDLQTLAAAARGFVGDIHLLVLFDTLKYVARGGRIGRAKALLGSILNVKPLLGIKDGEFIPVGQVRSRAKGIERLFELVKEAGHNIAEATVIHSTTPDEAKSLADRISEFVSPDKIYIGRFGPVLGVHGGPGVLAVAVRLKAQT</sequence>
<evidence type="ECO:0000313" key="3">
    <source>
        <dbReference type="Proteomes" id="UP000235653"/>
    </source>
</evidence>